<dbReference type="SMART" id="SM00978">
    <property type="entry name" value="Tim44"/>
    <property type="match status" value="1"/>
</dbReference>
<name>A0A399RM67_9PROT</name>
<evidence type="ECO:0000313" key="4">
    <source>
        <dbReference type="Proteomes" id="UP000265845"/>
    </source>
</evidence>
<feature type="domain" description="Tim44-like" evidence="2">
    <location>
        <begin position="67"/>
        <end position="200"/>
    </location>
</feature>
<reference evidence="3 4" key="1">
    <citation type="submission" date="2018-08" db="EMBL/GenBank/DDBJ databases">
        <title>Henriciella mobilis sp. nov., isolated from seawater.</title>
        <authorList>
            <person name="Cheng H."/>
            <person name="Wu Y.-H."/>
            <person name="Xu X.-W."/>
            <person name="Guo L.-L."/>
        </authorList>
    </citation>
    <scope>NUCLEOTIDE SEQUENCE [LARGE SCALE GENOMIC DNA]</scope>
    <source>
        <strain evidence="3 4">CCUG67844</strain>
    </source>
</reference>
<protein>
    <submittedName>
        <fullName evidence="3">Tim44 domain-containing protein</fullName>
    </submittedName>
</protein>
<accession>A0A399RM67</accession>
<gene>
    <name evidence="3" type="ORF">D1222_06155</name>
</gene>
<dbReference type="Pfam" id="PF04280">
    <property type="entry name" value="Tim44"/>
    <property type="match status" value="1"/>
</dbReference>
<evidence type="ECO:0000259" key="2">
    <source>
        <dbReference type="SMART" id="SM00978"/>
    </source>
</evidence>
<feature type="region of interest" description="Disordered" evidence="1">
    <location>
        <begin position="28"/>
        <end position="65"/>
    </location>
</feature>
<sequence length="201" mass="21903">MNSSMIELLLLTAIAVFVGWRLYTTLGSDAGPPEGRSRDQKPAVGNKPATQPRENPAGLRPAFTGPAASGLEAIHSADPSFNPKEFLSGARSAYEMLVKAFADGDRATLGQWLDTDVYETWDAAIAEREKTGAEAPQLLRLKQSEIDAADLDARGTARVTVRFQSELGIGDMTRTSEELWTFMRDTSSDDPNWLLDDVDTP</sequence>
<dbReference type="Gene3D" id="3.10.450.240">
    <property type="match status" value="1"/>
</dbReference>
<evidence type="ECO:0000313" key="3">
    <source>
        <dbReference type="EMBL" id="RIJ31821.1"/>
    </source>
</evidence>
<comment type="caution">
    <text evidence="3">The sequence shown here is derived from an EMBL/GenBank/DDBJ whole genome shotgun (WGS) entry which is preliminary data.</text>
</comment>
<keyword evidence="4" id="KW-1185">Reference proteome</keyword>
<dbReference type="SUPFAM" id="SSF54427">
    <property type="entry name" value="NTF2-like"/>
    <property type="match status" value="1"/>
</dbReference>
<dbReference type="EMBL" id="QWGA01000003">
    <property type="protein sequence ID" value="RIJ31821.1"/>
    <property type="molecule type" value="Genomic_DNA"/>
</dbReference>
<proteinExistence type="predicted"/>
<dbReference type="InterPro" id="IPR007379">
    <property type="entry name" value="Tim44-like_dom"/>
</dbReference>
<dbReference type="OrthoDB" id="9798618at2"/>
<organism evidence="3 4">
    <name type="scientific">Henriciella algicola</name>
    <dbReference type="NCBI Taxonomy" id="1608422"/>
    <lineage>
        <taxon>Bacteria</taxon>
        <taxon>Pseudomonadati</taxon>
        <taxon>Pseudomonadota</taxon>
        <taxon>Alphaproteobacteria</taxon>
        <taxon>Hyphomonadales</taxon>
        <taxon>Hyphomonadaceae</taxon>
        <taxon>Henriciella</taxon>
    </lineage>
</organism>
<dbReference type="AlphaFoldDB" id="A0A399RM67"/>
<dbReference type="InterPro" id="IPR032710">
    <property type="entry name" value="NTF2-like_dom_sf"/>
</dbReference>
<evidence type="ECO:0000256" key="1">
    <source>
        <dbReference type="SAM" id="MobiDB-lite"/>
    </source>
</evidence>
<dbReference type="Proteomes" id="UP000265845">
    <property type="component" value="Unassembled WGS sequence"/>
</dbReference>
<dbReference type="NCBIfam" id="NF033779">
    <property type="entry name" value="Tim44_TimA_adap"/>
    <property type="match status" value="1"/>
</dbReference>